<reference evidence="1" key="1">
    <citation type="journal article" date="2014" name="Front. Microbiol.">
        <title>High frequency of phylogenetically diverse reductive dehalogenase-homologous genes in deep subseafloor sedimentary metagenomes.</title>
        <authorList>
            <person name="Kawai M."/>
            <person name="Futagami T."/>
            <person name="Toyoda A."/>
            <person name="Takaki Y."/>
            <person name="Nishi S."/>
            <person name="Hori S."/>
            <person name="Arai W."/>
            <person name="Tsubouchi T."/>
            <person name="Morono Y."/>
            <person name="Uchiyama I."/>
            <person name="Ito T."/>
            <person name="Fujiyama A."/>
            <person name="Inagaki F."/>
            <person name="Takami H."/>
        </authorList>
    </citation>
    <scope>NUCLEOTIDE SEQUENCE</scope>
    <source>
        <strain evidence="1">Expedition CK06-06</strain>
    </source>
</reference>
<accession>X1CVC5</accession>
<sequence length="278" mass="30660">SEEGGLGVLYFDDHYGPDLSNREGVFDDETRTFLDDPANQEVNVIVWSWCQIQGHDGDENPGYCSNMDSLVAEYGPGGSKITSGVRTVPVRFIHMTGHVNGQGEEGRTNEINTYIRNHCITNNRILYDFADIESYDPDDNYFLDDFTNDECYYMVDGERTGNWAIEWADGKVMMDGEDDAAHDEPNGGQYYNCSPAHTHAVNGNMKAYAFWYMMARLAGWVGDTSGVSHVTSINIQGQGGSTEISVNGGTLQMNANVSPDEAIDTSIVWSVINVTGQA</sequence>
<comment type="caution">
    <text evidence="1">The sequence shown here is derived from an EMBL/GenBank/DDBJ whole genome shotgun (WGS) entry which is preliminary data.</text>
</comment>
<gene>
    <name evidence="1" type="ORF">S01H4_47533</name>
</gene>
<dbReference type="EMBL" id="BART01026700">
    <property type="protein sequence ID" value="GAH00035.1"/>
    <property type="molecule type" value="Genomic_DNA"/>
</dbReference>
<feature type="non-terminal residue" evidence="1">
    <location>
        <position position="278"/>
    </location>
</feature>
<name>X1CVC5_9ZZZZ</name>
<feature type="non-terminal residue" evidence="1">
    <location>
        <position position="1"/>
    </location>
</feature>
<organism evidence="1">
    <name type="scientific">marine sediment metagenome</name>
    <dbReference type="NCBI Taxonomy" id="412755"/>
    <lineage>
        <taxon>unclassified sequences</taxon>
        <taxon>metagenomes</taxon>
        <taxon>ecological metagenomes</taxon>
    </lineage>
</organism>
<dbReference type="AlphaFoldDB" id="X1CVC5"/>
<evidence type="ECO:0000313" key="1">
    <source>
        <dbReference type="EMBL" id="GAH00035.1"/>
    </source>
</evidence>
<protein>
    <submittedName>
        <fullName evidence="1">Uncharacterized protein</fullName>
    </submittedName>
</protein>
<proteinExistence type="predicted"/>